<dbReference type="EMBL" id="CP159373">
    <property type="protein sequence ID" value="XCN72180.1"/>
    <property type="molecule type" value="Genomic_DNA"/>
</dbReference>
<reference evidence="3" key="2">
    <citation type="submission" date="2024-06" db="EMBL/GenBank/DDBJ databases">
        <authorList>
            <person name="Plum-Jensen L.E."/>
            <person name="Schramm A."/>
            <person name="Marshall I.P.G."/>
        </authorList>
    </citation>
    <scope>NUCLEOTIDE SEQUENCE</scope>
    <source>
        <strain evidence="3">Rat1</strain>
    </source>
</reference>
<dbReference type="Gene3D" id="3.40.50.2000">
    <property type="entry name" value="Glycogen Phosphorylase B"/>
    <property type="match status" value="2"/>
</dbReference>
<dbReference type="InterPro" id="IPR001296">
    <property type="entry name" value="Glyco_trans_1"/>
</dbReference>
<feature type="domain" description="Glycosyltransferase subfamily 4-like N-terminal" evidence="2">
    <location>
        <begin position="2"/>
        <end position="138"/>
    </location>
</feature>
<dbReference type="SUPFAM" id="SSF53756">
    <property type="entry name" value="UDP-Glycosyltransferase/glycogen phosphorylase"/>
    <property type="match status" value="1"/>
</dbReference>
<dbReference type="Pfam" id="PF13477">
    <property type="entry name" value="Glyco_trans_4_2"/>
    <property type="match status" value="1"/>
</dbReference>
<gene>
    <name evidence="3" type="ORF">Q3M24_18005</name>
</gene>
<organism evidence="3">
    <name type="scientific">Candidatus Electrothrix aestuarii</name>
    <dbReference type="NCBI Taxonomy" id="3062594"/>
    <lineage>
        <taxon>Bacteria</taxon>
        <taxon>Pseudomonadati</taxon>
        <taxon>Thermodesulfobacteriota</taxon>
        <taxon>Desulfobulbia</taxon>
        <taxon>Desulfobulbales</taxon>
        <taxon>Desulfobulbaceae</taxon>
        <taxon>Candidatus Electrothrix</taxon>
    </lineage>
</organism>
<dbReference type="CDD" id="cd03808">
    <property type="entry name" value="GT4_CapM-like"/>
    <property type="match status" value="1"/>
</dbReference>
<sequence>MKVIFFANTDWYLYNFRLGLARFLREQGAEVLMMSPPGEYGERIQTEGFRWIPLPMNRRSLNPIREMQLLRYICFIHKQEQPDVVHSFTIKSVVYGSLAAQFAGIKKRIHAVTGLGHVFISQSLRARLLRPLVKSLLRLALRGKESRLILQNSDDRDLFLQHKLVSPERITIIRGSGVDTQRFAPVQRKQKGKFRVLLAARLLWEKGIREYIEAAQFLSHRRDELEFLLAGAADPGNPSAVPEQDIRNWHRDGLITALGHVENMQELMGGVDLMVLPSWREGTPRGLLEAASMALPIITTDAPGCREVVENEKNGFLVPVGDAVALAEKIEYLLDNPKTCSRFGQAGREKTCKAFAQEIVFRQTWEVYRSLGITG</sequence>
<protein>
    <submittedName>
        <fullName evidence="3">Glycosyltransferase family 4 protein</fullName>
    </submittedName>
</protein>
<dbReference type="InterPro" id="IPR028098">
    <property type="entry name" value="Glyco_trans_4-like_N"/>
</dbReference>
<accession>A0AAU8LTH6</accession>
<dbReference type="GO" id="GO:0016757">
    <property type="term" value="F:glycosyltransferase activity"/>
    <property type="evidence" value="ECO:0007669"/>
    <property type="project" value="InterPro"/>
</dbReference>
<name>A0AAU8LTH6_9BACT</name>
<reference evidence="3" key="1">
    <citation type="journal article" date="2024" name="Syst. Appl. Microbiol.">
        <title>First single-strain enrichments of Electrothrix cable bacteria, description of E. aestuarii sp. nov. and E. rattekaaiensis sp. nov., and proposal of a cable bacteria taxonomy following the rules of the SeqCode.</title>
        <authorList>
            <person name="Plum-Jensen L.E."/>
            <person name="Schramm A."/>
            <person name="Marshall I.P.G."/>
        </authorList>
    </citation>
    <scope>NUCLEOTIDE SEQUENCE</scope>
    <source>
        <strain evidence="3">Rat1</strain>
    </source>
</reference>
<evidence type="ECO:0000259" key="1">
    <source>
        <dbReference type="Pfam" id="PF00534"/>
    </source>
</evidence>
<dbReference type="KEGG" id="eaj:Q3M24_18005"/>
<evidence type="ECO:0000313" key="3">
    <source>
        <dbReference type="EMBL" id="XCN72180.1"/>
    </source>
</evidence>
<dbReference type="PANTHER" id="PTHR12526:SF638">
    <property type="entry name" value="SPORE COAT PROTEIN SA"/>
    <property type="match status" value="1"/>
</dbReference>
<proteinExistence type="predicted"/>
<evidence type="ECO:0000259" key="2">
    <source>
        <dbReference type="Pfam" id="PF13477"/>
    </source>
</evidence>
<dbReference type="PANTHER" id="PTHR12526">
    <property type="entry name" value="GLYCOSYLTRANSFERASE"/>
    <property type="match status" value="1"/>
</dbReference>
<dbReference type="AlphaFoldDB" id="A0AAU8LTH6"/>
<dbReference type="Pfam" id="PF00534">
    <property type="entry name" value="Glycos_transf_1"/>
    <property type="match status" value="1"/>
</dbReference>
<feature type="domain" description="Glycosyl transferase family 1" evidence="1">
    <location>
        <begin position="183"/>
        <end position="349"/>
    </location>
</feature>